<comment type="subcellular location">
    <subcellularLocation>
        <location evidence="1">Cytoplasm</location>
    </subcellularLocation>
</comment>
<dbReference type="Gene3D" id="3.40.50.300">
    <property type="entry name" value="P-loop containing nucleotide triphosphate hydrolases"/>
    <property type="match status" value="1"/>
</dbReference>
<gene>
    <name evidence="10" type="ORF">UFOPK1493_02371</name>
</gene>
<keyword evidence="3" id="KW-0963">Cytoplasm</keyword>
<evidence type="ECO:0000313" key="10">
    <source>
        <dbReference type="EMBL" id="CAB4570631.1"/>
    </source>
</evidence>
<dbReference type="GO" id="GO:0003723">
    <property type="term" value="F:RNA binding"/>
    <property type="evidence" value="ECO:0007669"/>
    <property type="project" value="InterPro"/>
</dbReference>
<dbReference type="SUPFAM" id="SSF50447">
    <property type="entry name" value="Translation proteins"/>
    <property type="match status" value="1"/>
</dbReference>
<dbReference type="InterPro" id="IPR027417">
    <property type="entry name" value="P-loop_NTPase"/>
</dbReference>
<feature type="domain" description="Tr-type G" evidence="9">
    <location>
        <begin position="1"/>
        <end position="186"/>
    </location>
</feature>
<evidence type="ECO:0000256" key="4">
    <source>
        <dbReference type="ARBA" id="ARBA00022741"/>
    </source>
</evidence>
<name>A0A6J6E2L7_9ZZZZ</name>
<dbReference type="InterPro" id="IPR009000">
    <property type="entry name" value="Transl_B-barrel_sf"/>
</dbReference>
<dbReference type="GO" id="GO:0003924">
    <property type="term" value="F:GTPase activity"/>
    <property type="evidence" value="ECO:0007669"/>
    <property type="project" value="InterPro"/>
</dbReference>
<sequence length="585" mass="62449">MRVVATAGHVDHGKSSLVLALTGTDPDRFAEEKRRGLTIDLGFAHASIADPTATAGTAGTAGSEPVDVSFVDVPGHVRFVRNMLAGVGGVDACLFVVAATEGWKPQSEEHLRILQLLGQRTGIVVLTKRDLVDDEWLELQTLEVVDHLAGTFLEDAPIVAVSAHSGAGLDDLRRELVALVHRTAPSADRDRPRLWVDRSFAAKGSGTVVTGTLTGGTLSVDQRVDVLPAGRDARIRSLQRHGRSETSVGPGNRVAVNLSGIEHHQVERGDALVLGGQWRPSRRVDATLEVLAELDHEVSRRGAYVAYVGSGEWPVKVRILGPDAILPGDRGLVRLHLPAALPLVRGDRYVLRESGRNETVGGGEILDVAPVRPASKARPDGSVAGIVAERGWVLVDDLEAWTGERVPATLDRWVVAPDALTALDTSLHDRIAAAGSHGLDVATLDERERALLATFTDVRVDGGRALPADAVDTFASHPVVEQLRAGGTAPPEPAGVDRATLRELIRRGVLVERDGIVFHAEAVDTAAHAMARLLRSHPDGVTMAQLRDELGVSRKYALPLANELDARGITRRRGDLRIGGPRLPG</sequence>
<evidence type="ECO:0000259" key="9">
    <source>
        <dbReference type="PROSITE" id="PS51722"/>
    </source>
</evidence>
<dbReference type="PANTHER" id="PTHR43721">
    <property type="entry name" value="ELONGATION FACTOR TU-RELATED"/>
    <property type="match status" value="1"/>
</dbReference>
<dbReference type="InterPro" id="IPR036390">
    <property type="entry name" value="WH_DNA-bd_sf"/>
</dbReference>
<dbReference type="InterPro" id="IPR000795">
    <property type="entry name" value="T_Tr_GTP-bd_dom"/>
</dbReference>
<dbReference type="PANTHER" id="PTHR43721:SF22">
    <property type="entry name" value="ELONGATION FACTOR TU, MITOCHONDRIAL"/>
    <property type="match status" value="1"/>
</dbReference>
<dbReference type="NCBIfam" id="TIGR00475">
    <property type="entry name" value="selB"/>
    <property type="match status" value="1"/>
</dbReference>
<comment type="function">
    <text evidence="7">Translation factor necessary for the incorporation of selenocysteine into proteins. It probably replaces EF-Tu for the insertion of selenocysteine directed by the UGA codon. SelB binds GTP and GDP.</text>
</comment>
<protein>
    <recommendedName>
        <fullName evidence="2">Selenocysteine-specific elongation factor</fullName>
    </recommendedName>
    <alternativeName>
        <fullName evidence="8">SelB translation factor</fullName>
    </alternativeName>
</protein>
<dbReference type="GO" id="GO:0003746">
    <property type="term" value="F:translation elongation factor activity"/>
    <property type="evidence" value="ECO:0007669"/>
    <property type="project" value="InterPro"/>
</dbReference>
<dbReference type="Pfam" id="PF03144">
    <property type="entry name" value="GTP_EFTU_D2"/>
    <property type="match status" value="1"/>
</dbReference>
<dbReference type="SUPFAM" id="SSF50465">
    <property type="entry name" value="EF-Tu/eEF-1alpha/eIF2-gamma C-terminal domain"/>
    <property type="match status" value="1"/>
</dbReference>
<evidence type="ECO:0000256" key="5">
    <source>
        <dbReference type="ARBA" id="ARBA00022917"/>
    </source>
</evidence>
<dbReference type="GO" id="GO:0005525">
    <property type="term" value="F:GTP binding"/>
    <property type="evidence" value="ECO:0007669"/>
    <property type="project" value="UniProtKB-KW"/>
</dbReference>
<dbReference type="Gene3D" id="2.40.30.10">
    <property type="entry name" value="Translation factors"/>
    <property type="match status" value="1"/>
</dbReference>
<evidence type="ECO:0000256" key="7">
    <source>
        <dbReference type="ARBA" id="ARBA00025526"/>
    </source>
</evidence>
<dbReference type="InterPro" id="IPR009001">
    <property type="entry name" value="Transl_elong_EF1A/Init_IF2_C"/>
</dbReference>
<reference evidence="10" key="1">
    <citation type="submission" date="2020-05" db="EMBL/GenBank/DDBJ databases">
        <authorList>
            <person name="Chiriac C."/>
            <person name="Salcher M."/>
            <person name="Ghai R."/>
            <person name="Kavagutti S V."/>
        </authorList>
    </citation>
    <scope>NUCLEOTIDE SEQUENCE</scope>
</reference>
<dbReference type="InterPro" id="IPR004161">
    <property type="entry name" value="EFTu-like_2"/>
</dbReference>
<dbReference type="InterPro" id="IPR036388">
    <property type="entry name" value="WH-like_DNA-bd_sf"/>
</dbReference>
<keyword evidence="4" id="KW-0547">Nucleotide-binding</keyword>
<dbReference type="SUPFAM" id="SSF52540">
    <property type="entry name" value="P-loop containing nucleoside triphosphate hydrolases"/>
    <property type="match status" value="1"/>
</dbReference>
<organism evidence="10">
    <name type="scientific">freshwater metagenome</name>
    <dbReference type="NCBI Taxonomy" id="449393"/>
    <lineage>
        <taxon>unclassified sequences</taxon>
        <taxon>metagenomes</taxon>
        <taxon>ecological metagenomes</taxon>
    </lineage>
</organism>
<evidence type="ECO:0000256" key="3">
    <source>
        <dbReference type="ARBA" id="ARBA00022490"/>
    </source>
</evidence>
<evidence type="ECO:0000256" key="2">
    <source>
        <dbReference type="ARBA" id="ARBA00015953"/>
    </source>
</evidence>
<dbReference type="SUPFAM" id="SSF46785">
    <property type="entry name" value="Winged helix' DNA-binding domain"/>
    <property type="match status" value="1"/>
</dbReference>
<dbReference type="AlphaFoldDB" id="A0A6J6E2L7"/>
<evidence type="ECO:0000256" key="1">
    <source>
        <dbReference type="ARBA" id="ARBA00004496"/>
    </source>
</evidence>
<dbReference type="Pfam" id="PF00009">
    <property type="entry name" value="GTP_EFTU"/>
    <property type="match status" value="1"/>
</dbReference>
<dbReference type="Pfam" id="PF09107">
    <property type="entry name" value="WHD_3rd_SelB"/>
    <property type="match status" value="1"/>
</dbReference>
<dbReference type="PROSITE" id="PS51722">
    <property type="entry name" value="G_TR_2"/>
    <property type="match status" value="1"/>
</dbReference>
<dbReference type="GO" id="GO:0001514">
    <property type="term" value="P:selenocysteine incorporation"/>
    <property type="evidence" value="ECO:0007669"/>
    <property type="project" value="InterPro"/>
</dbReference>
<evidence type="ECO:0000256" key="6">
    <source>
        <dbReference type="ARBA" id="ARBA00023134"/>
    </source>
</evidence>
<dbReference type="GO" id="GO:0005829">
    <property type="term" value="C:cytosol"/>
    <property type="evidence" value="ECO:0007669"/>
    <property type="project" value="TreeGrafter"/>
</dbReference>
<proteinExistence type="predicted"/>
<dbReference type="EMBL" id="CAEZSR010000094">
    <property type="protein sequence ID" value="CAB4570631.1"/>
    <property type="molecule type" value="Genomic_DNA"/>
</dbReference>
<keyword evidence="5" id="KW-0648">Protein biosynthesis</keyword>
<dbReference type="InterPro" id="IPR015191">
    <property type="entry name" value="SelB_WHD4"/>
</dbReference>
<accession>A0A6J6E2L7</accession>
<dbReference type="InterPro" id="IPR004535">
    <property type="entry name" value="Transl_elong_SelB"/>
</dbReference>
<dbReference type="CDD" id="cd04171">
    <property type="entry name" value="SelB"/>
    <property type="match status" value="1"/>
</dbReference>
<evidence type="ECO:0000256" key="8">
    <source>
        <dbReference type="ARBA" id="ARBA00031615"/>
    </source>
</evidence>
<dbReference type="InterPro" id="IPR050055">
    <property type="entry name" value="EF-Tu_GTPase"/>
</dbReference>
<dbReference type="Gene3D" id="1.10.10.10">
    <property type="entry name" value="Winged helix-like DNA-binding domain superfamily/Winged helix DNA-binding domain"/>
    <property type="match status" value="1"/>
</dbReference>
<keyword evidence="6" id="KW-0342">GTP-binding</keyword>